<reference evidence="2" key="1">
    <citation type="submission" date="2023-06" db="EMBL/GenBank/DDBJ databases">
        <title>Draft genome of Marssonina rosae.</title>
        <authorList>
            <person name="Cheng Q."/>
        </authorList>
    </citation>
    <scope>NUCLEOTIDE SEQUENCE</scope>
    <source>
        <strain evidence="2">R4</strain>
    </source>
</reference>
<keyword evidence="3" id="KW-1185">Reference proteome</keyword>
<comment type="caution">
    <text evidence="2">The sequence shown here is derived from an EMBL/GenBank/DDBJ whole genome shotgun (WGS) entry which is preliminary data.</text>
</comment>
<sequence length="720" mass="77517">MSHPGANLYSADYDLGHEFWSNKLSPADGHFNPSGMASNSMLQDPTIGCDRKFKDKPLIPPPNTRRPGQSSGDTIHPLLARSPPVYSYATPHARPHTPLSPSPDTHISPVSPHRSEDMFSEQNHLLGGTPPAYSRIPTSPATLHEPIDRSYSFFPDYHLEAGLPSPREPGSMGAPVDEPTGRSPLAAGPLKTGSRQTVLKFAIAALVLALVTMLMNSTFHHDNYEDSIPNFPGYGNDKSPAKRPIDLVESYCDTAEIKEDEVIYEFPSGADFTVLQTTHGADDSRDLANVNTAGEVRIRRLPKDSEQGNRAYFTVGAYVSDPSLEILTTWDETSRFLEISTPRLARLDTGGSHCVSLQITAWLPEDAEFTNLMVQSATLNLRVVDDIKIKVTGQSKFASISGHVSFPSTSAEGFEMQSPGWRSSGPYYPFSSRGILVETMSGHIDGDYPLMDFLGLSSESGNVNVNVIPQEVLKEAPKPADLEVQTVSGSIQVNCPVGAGDPAYQPPPRNYITNVHSSTGSIRGSFYLGSSSDFKSISSTITIIGLPVLQDDSSSGVSAAPNNTLATHTISGTTNVQILEPIFIAPANSVENPAQSSTDSNTPYLVLPTANTKIQSLFVIDPRTATTNLKLRSLKSTHASKSALINVNYPDAWEGTMRARTVSGKIQTFGEGTRIIRERKGIANQELVLGKGVGAEGEGCLVEMQDIAGSLYFTAGGPQS</sequence>
<feature type="region of interest" description="Disordered" evidence="1">
    <location>
        <begin position="160"/>
        <end position="190"/>
    </location>
</feature>
<feature type="region of interest" description="Disordered" evidence="1">
    <location>
        <begin position="31"/>
        <end position="117"/>
    </location>
</feature>
<feature type="region of interest" description="Disordered" evidence="1">
    <location>
        <begin position="122"/>
        <end position="141"/>
    </location>
</feature>
<name>A0AAD9T594_9HELO</name>
<evidence type="ECO:0000313" key="2">
    <source>
        <dbReference type="EMBL" id="KAK2629002.1"/>
    </source>
</evidence>
<evidence type="ECO:0000256" key="1">
    <source>
        <dbReference type="SAM" id="MobiDB-lite"/>
    </source>
</evidence>
<organism evidence="2 3">
    <name type="scientific">Diplocarpon rosae</name>
    <dbReference type="NCBI Taxonomy" id="946125"/>
    <lineage>
        <taxon>Eukaryota</taxon>
        <taxon>Fungi</taxon>
        <taxon>Dikarya</taxon>
        <taxon>Ascomycota</taxon>
        <taxon>Pezizomycotina</taxon>
        <taxon>Leotiomycetes</taxon>
        <taxon>Helotiales</taxon>
        <taxon>Drepanopezizaceae</taxon>
        <taxon>Diplocarpon</taxon>
    </lineage>
</organism>
<accession>A0AAD9T594</accession>
<evidence type="ECO:0000313" key="3">
    <source>
        <dbReference type="Proteomes" id="UP001285354"/>
    </source>
</evidence>
<gene>
    <name evidence="2" type="ORF">QTJ16_002105</name>
</gene>
<protein>
    <recommendedName>
        <fullName evidence="4">Adhesin domain-containing protein</fullName>
    </recommendedName>
</protein>
<proteinExistence type="predicted"/>
<dbReference type="Proteomes" id="UP001285354">
    <property type="component" value="Unassembled WGS sequence"/>
</dbReference>
<evidence type="ECO:0008006" key="4">
    <source>
        <dbReference type="Google" id="ProtNLM"/>
    </source>
</evidence>
<dbReference type="EMBL" id="JAUBYV010000002">
    <property type="protein sequence ID" value="KAK2629002.1"/>
    <property type="molecule type" value="Genomic_DNA"/>
</dbReference>
<dbReference type="AlphaFoldDB" id="A0AAD9T594"/>